<dbReference type="OrthoDB" id="10457438at2759"/>
<dbReference type="Proteomes" id="UP000053327">
    <property type="component" value="Unassembled WGS sequence"/>
</dbReference>
<feature type="compositionally biased region" description="Basic and acidic residues" evidence="1">
    <location>
        <begin position="230"/>
        <end position="239"/>
    </location>
</feature>
<feature type="region of interest" description="Disordered" evidence="1">
    <location>
        <begin position="229"/>
        <end position="250"/>
    </location>
</feature>
<feature type="compositionally biased region" description="Polar residues" evidence="1">
    <location>
        <begin position="240"/>
        <end position="250"/>
    </location>
</feature>
<proteinExistence type="predicted"/>
<sequence>MTECPSISKKYIDYNSYSCLYPRFDRCRVTTNGELYLDNALKSMTSNIHNITHRNDVLKWIVKHLTCTGVFMDVDTNRACKYINFWLNEKVKGLYSYGYNLNFNYFEEFVKMFYSELKDGYKGYEICTKSIELLDDIEYKKMHILYMLYKKYDDLKLVHNITDAWVQTCKNVQFIITRANDAAYLYKDDDEFIKVLRHLRDTIKNGTGNYKTICDSNLNELETMVTEKAFPPKEHKPPTHTDTQQPDVSLEQTRPQALVHVPENGIGNPLETNVGLQESPPTQQLRSEDLLTKVPHVVSPPEASNHASSRHAGNLHKDVFESLTFSREPSELSRDPRSSLMFTAHTPIEEGITTEGVITRTDGAQSYLENIKGTITGVLGSVDPAPVLGVSGGMGVLFILFKVFKVFKL</sequence>
<dbReference type="EMBL" id="KQ234785">
    <property type="protein sequence ID" value="KMZ87856.1"/>
    <property type="molecule type" value="Genomic_DNA"/>
</dbReference>
<evidence type="ECO:0000313" key="2">
    <source>
        <dbReference type="EMBL" id="KMZ87856.1"/>
    </source>
</evidence>
<evidence type="ECO:0000313" key="3">
    <source>
        <dbReference type="Proteomes" id="UP000053327"/>
    </source>
</evidence>
<evidence type="ECO:0000256" key="1">
    <source>
        <dbReference type="SAM" id="MobiDB-lite"/>
    </source>
</evidence>
<reference evidence="2 3" key="1">
    <citation type="submission" date="2011-08" db="EMBL/GenBank/DDBJ databases">
        <title>The Genome Sequence of Plasmodium vivax Brazil I.</title>
        <authorList>
            <consortium name="The Broad Institute Genome Sequencing Platform"/>
            <consortium name="The Broad Institute Genome Sequencing Center for Infectious Disease"/>
            <person name="Neafsey D."/>
            <person name="Carlton J."/>
            <person name="Barnwell J."/>
            <person name="Collins W."/>
            <person name="Escalante A."/>
            <person name="Mullikin J."/>
            <person name="Saul A."/>
            <person name="Guigo R."/>
            <person name="Camara F."/>
            <person name="Young S.K."/>
            <person name="Zeng Q."/>
            <person name="Gargeya S."/>
            <person name="Fitzgerald M."/>
            <person name="Haas B."/>
            <person name="Abouelleil A."/>
            <person name="Alvarado L."/>
            <person name="Arachchi H.M."/>
            <person name="Berlin A."/>
            <person name="Brown A."/>
            <person name="Chapman S.B."/>
            <person name="Chen Z."/>
            <person name="Dunbar C."/>
            <person name="Freedman E."/>
            <person name="Gearin G."/>
            <person name="Gellesch M."/>
            <person name="Goldberg J."/>
            <person name="Griggs A."/>
            <person name="Gujja S."/>
            <person name="Heiman D."/>
            <person name="Howarth C."/>
            <person name="Larson L."/>
            <person name="Lui A."/>
            <person name="MacDonald P.J.P."/>
            <person name="Montmayeur A."/>
            <person name="Murphy C."/>
            <person name="Neiman D."/>
            <person name="Pearson M."/>
            <person name="Priest M."/>
            <person name="Roberts A."/>
            <person name="Saif S."/>
            <person name="Shea T."/>
            <person name="Shenoy N."/>
            <person name="Sisk P."/>
            <person name="Stolte C."/>
            <person name="Sykes S."/>
            <person name="Wortman J."/>
            <person name="Nusbaum C."/>
            <person name="Birren B."/>
        </authorList>
    </citation>
    <scope>NUCLEOTIDE SEQUENCE [LARGE SCALE GENOMIC DNA]</scope>
    <source>
        <strain evidence="2 3">Brazil I</strain>
    </source>
</reference>
<dbReference type="AlphaFoldDB" id="A0A0J9SYL3"/>
<protein>
    <recommendedName>
        <fullName evidence="4">VIR protein</fullName>
    </recommendedName>
</protein>
<evidence type="ECO:0008006" key="4">
    <source>
        <dbReference type="Google" id="ProtNLM"/>
    </source>
</evidence>
<accession>A0A0J9SYL3</accession>
<organism evidence="2 3">
    <name type="scientific">Plasmodium vivax (strain Brazil I)</name>
    <dbReference type="NCBI Taxonomy" id="1033975"/>
    <lineage>
        <taxon>Eukaryota</taxon>
        <taxon>Sar</taxon>
        <taxon>Alveolata</taxon>
        <taxon>Apicomplexa</taxon>
        <taxon>Aconoidasida</taxon>
        <taxon>Haemosporida</taxon>
        <taxon>Plasmodiidae</taxon>
        <taxon>Plasmodium</taxon>
        <taxon>Plasmodium (Plasmodium)</taxon>
    </lineage>
</organism>
<gene>
    <name evidence="2" type="ORF">PVBG_05793</name>
</gene>
<name>A0A0J9SYL3_PLAV1</name>